<keyword evidence="4" id="KW-1185">Reference proteome</keyword>
<reference evidence="3" key="1">
    <citation type="submission" date="2020-04" db="EMBL/GenBank/DDBJ databases">
        <authorList>
            <person name="Alioto T."/>
            <person name="Alioto T."/>
            <person name="Gomez Garrido J."/>
        </authorList>
    </citation>
    <scope>NUCLEOTIDE SEQUENCE</scope>
    <source>
        <strain evidence="3">A484AB</strain>
    </source>
</reference>
<dbReference type="InterPro" id="IPR004143">
    <property type="entry name" value="BPL_LPL_catalytic"/>
</dbReference>
<dbReference type="PANTHER" id="PTHR12835">
    <property type="entry name" value="BIOTIN PROTEIN LIGASE"/>
    <property type="match status" value="1"/>
</dbReference>
<dbReference type="GO" id="GO:0005737">
    <property type="term" value="C:cytoplasm"/>
    <property type="evidence" value="ECO:0007669"/>
    <property type="project" value="TreeGrafter"/>
</dbReference>
<evidence type="ECO:0000313" key="4">
    <source>
        <dbReference type="Proteomes" id="UP001152795"/>
    </source>
</evidence>
<dbReference type="OrthoDB" id="10250105at2759"/>
<dbReference type="Pfam" id="PF09825">
    <property type="entry name" value="BPL_N"/>
    <property type="match status" value="1"/>
</dbReference>
<organism evidence="3 4">
    <name type="scientific">Paramuricea clavata</name>
    <name type="common">Red gorgonian</name>
    <name type="synonym">Violescent sea-whip</name>
    <dbReference type="NCBI Taxonomy" id="317549"/>
    <lineage>
        <taxon>Eukaryota</taxon>
        <taxon>Metazoa</taxon>
        <taxon>Cnidaria</taxon>
        <taxon>Anthozoa</taxon>
        <taxon>Octocorallia</taxon>
        <taxon>Malacalcyonacea</taxon>
        <taxon>Plexauridae</taxon>
        <taxon>Paramuricea</taxon>
    </lineage>
</organism>
<dbReference type="GO" id="GO:0004077">
    <property type="term" value="F:biotin--[biotin carboxyl-carrier protein] ligase activity"/>
    <property type="evidence" value="ECO:0007669"/>
    <property type="project" value="InterPro"/>
</dbReference>
<dbReference type="Proteomes" id="UP001152795">
    <property type="component" value="Unassembled WGS sequence"/>
</dbReference>
<dbReference type="SUPFAM" id="SSF55681">
    <property type="entry name" value="Class II aaRS and biotin synthetases"/>
    <property type="match status" value="1"/>
</dbReference>
<dbReference type="Pfam" id="PF03099">
    <property type="entry name" value="BPL_LplA_LipB"/>
    <property type="match status" value="1"/>
</dbReference>
<dbReference type="PROSITE" id="PS51733">
    <property type="entry name" value="BPL_LPL_CATALYTIC"/>
    <property type="match status" value="1"/>
</dbReference>
<gene>
    <name evidence="3" type="ORF">PACLA_8A050038</name>
</gene>
<dbReference type="Gene3D" id="3.30.930.10">
    <property type="entry name" value="Bira Bifunctional Protein, Domain 2"/>
    <property type="match status" value="1"/>
</dbReference>
<keyword evidence="2 3" id="KW-0436">Ligase</keyword>
<dbReference type="NCBIfam" id="TIGR00121">
    <property type="entry name" value="birA_ligase"/>
    <property type="match status" value="1"/>
</dbReference>
<evidence type="ECO:0000256" key="2">
    <source>
        <dbReference type="ARBA" id="ARBA00022598"/>
    </source>
</evidence>
<dbReference type="CDD" id="cd16442">
    <property type="entry name" value="BPL"/>
    <property type="match status" value="1"/>
</dbReference>
<name>A0A7D9EEP4_PARCT</name>
<dbReference type="InterPro" id="IPR019197">
    <property type="entry name" value="Biotin-prot_ligase_N"/>
</dbReference>
<sequence>MFALPYIFGVISRLRNTLLHTSAVNCVVKKSSGRPPNILIYTGKDDQLNEKFQKTKELLKQCLHQDKYVIYQLKHDSVLQEPWTKNTELLILASDHILDKPREDVFDNYVKDGGKLLGFSNFYTLNDALSLCDVSSSIKEVQLSEKLRHGPCLHVPGIDTIYKVKKEENIEVLAVSLQASQPVVISMSHGDGTAILTTTQISMDTLDDELHNEIKELLKILLNFLGVTCGDANKSVLTNAYLLGDDKGKDIFLGSIQDLLTDNYFKGNNINILFTENKDTPISNYNFPVITNGKPDQASFSLSLYKEHLKTKHLGQLVIYTEVITSTQTILNGSLKLVKQLPEGYGLVLVARQQTVGKGRGGNAWLSPDGCLSFSFSLHVELDSNLGQRLPFVQHIAALAVVDAVRGMNGYEGIGILIKWPNDIYFGKDTKIGGILVNSAIQGRSLHAVIGIGVNLANSEPTTCINDVIEQRNMASNMALRKLTREQLLARILNEMEYLVKDFQQSGPKCFLEKYYLRWLHSEAKVNLGNENGEMVTITGLDDMGFLSVVNGLNEVQSVRPDGNSFDMMRNLITIKTRK</sequence>
<dbReference type="InterPro" id="IPR045864">
    <property type="entry name" value="aa-tRNA-synth_II/BPL/LPL"/>
</dbReference>
<comment type="caution">
    <text evidence="3">The sequence shown here is derived from an EMBL/GenBank/DDBJ whole genome shotgun (WGS) entry which is preliminary data.</text>
</comment>
<comment type="similarity">
    <text evidence="1">Belongs to the biotin--protein ligase family.</text>
</comment>
<proteinExistence type="inferred from homology"/>
<dbReference type="AlphaFoldDB" id="A0A7D9EEP4"/>
<dbReference type="EMBL" id="CACRXK020006085">
    <property type="protein sequence ID" value="CAB4008310.1"/>
    <property type="molecule type" value="Genomic_DNA"/>
</dbReference>
<accession>A0A7D9EEP4</accession>
<dbReference type="InterPro" id="IPR004408">
    <property type="entry name" value="Biotin_CoA_COase_ligase"/>
</dbReference>
<dbReference type="PANTHER" id="PTHR12835:SF5">
    <property type="entry name" value="BIOTIN--PROTEIN LIGASE"/>
    <property type="match status" value="1"/>
</dbReference>
<evidence type="ECO:0000256" key="1">
    <source>
        <dbReference type="ARBA" id="ARBA00009934"/>
    </source>
</evidence>
<protein>
    <submittedName>
        <fullName evidence="3">Biotin-- ligase</fullName>
    </submittedName>
</protein>
<evidence type="ECO:0000313" key="3">
    <source>
        <dbReference type="EMBL" id="CAB4008310.1"/>
    </source>
</evidence>